<gene>
    <name evidence="1" type="ORF">GCM10007977_063010</name>
</gene>
<reference evidence="1" key="1">
    <citation type="journal article" date="2014" name="Int. J. Syst. Evol. Microbiol.">
        <title>Complete genome sequence of Corynebacterium casei LMG S-19264T (=DSM 44701T), isolated from a smear-ripened cheese.</title>
        <authorList>
            <consortium name="US DOE Joint Genome Institute (JGI-PGF)"/>
            <person name="Walter F."/>
            <person name="Albersmeier A."/>
            <person name="Kalinowski J."/>
            <person name="Ruckert C."/>
        </authorList>
    </citation>
    <scope>NUCLEOTIDE SEQUENCE</scope>
    <source>
        <strain evidence="1">JCM 19831</strain>
    </source>
</reference>
<name>A0A917U3I5_9ACTN</name>
<organism evidence="1 2">
    <name type="scientific">Dactylosporangium sucinum</name>
    <dbReference type="NCBI Taxonomy" id="1424081"/>
    <lineage>
        <taxon>Bacteria</taxon>
        <taxon>Bacillati</taxon>
        <taxon>Actinomycetota</taxon>
        <taxon>Actinomycetes</taxon>
        <taxon>Micromonosporales</taxon>
        <taxon>Micromonosporaceae</taxon>
        <taxon>Dactylosporangium</taxon>
    </lineage>
</organism>
<dbReference type="EMBL" id="BMPI01000035">
    <property type="protein sequence ID" value="GGM52843.1"/>
    <property type="molecule type" value="Genomic_DNA"/>
</dbReference>
<dbReference type="RefSeq" id="WP_190253614.1">
    <property type="nucleotide sequence ID" value="NZ_BMPI01000035.1"/>
</dbReference>
<sequence length="75" mass="7932">MSAADIVTAASQIVDPRAGMKPFPGTFDEAIDAMVAYAGLRWDQARLTEALRNSDPDRVAEVCAGALLRLAGAVR</sequence>
<evidence type="ECO:0000313" key="2">
    <source>
        <dbReference type="Proteomes" id="UP000642070"/>
    </source>
</evidence>
<protein>
    <submittedName>
        <fullName evidence="1">Uncharacterized protein</fullName>
    </submittedName>
</protein>
<proteinExistence type="predicted"/>
<dbReference type="AlphaFoldDB" id="A0A917U3I5"/>
<accession>A0A917U3I5</accession>
<comment type="caution">
    <text evidence="1">The sequence shown here is derived from an EMBL/GenBank/DDBJ whole genome shotgun (WGS) entry which is preliminary data.</text>
</comment>
<reference evidence="1" key="2">
    <citation type="submission" date="2020-09" db="EMBL/GenBank/DDBJ databases">
        <authorList>
            <person name="Sun Q."/>
            <person name="Ohkuma M."/>
        </authorList>
    </citation>
    <scope>NUCLEOTIDE SEQUENCE</scope>
    <source>
        <strain evidence="1">JCM 19831</strain>
    </source>
</reference>
<dbReference type="Proteomes" id="UP000642070">
    <property type="component" value="Unassembled WGS sequence"/>
</dbReference>
<keyword evidence="2" id="KW-1185">Reference proteome</keyword>
<evidence type="ECO:0000313" key="1">
    <source>
        <dbReference type="EMBL" id="GGM52843.1"/>
    </source>
</evidence>